<reference evidence="1" key="1">
    <citation type="journal article" date="2015" name="Nature">
        <title>Complex archaea that bridge the gap between prokaryotes and eukaryotes.</title>
        <authorList>
            <person name="Spang A."/>
            <person name="Saw J.H."/>
            <person name="Jorgensen S.L."/>
            <person name="Zaremba-Niedzwiedzka K."/>
            <person name="Martijn J."/>
            <person name="Lind A.E."/>
            <person name="van Eijk R."/>
            <person name="Schleper C."/>
            <person name="Guy L."/>
            <person name="Ettema T.J."/>
        </authorList>
    </citation>
    <scope>NUCLEOTIDE SEQUENCE</scope>
</reference>
<dbReference type="EMBL" id="LAZR01022994">
    <property type="protein sequence ID" value="KKL79999.1"/>
    <property type="molecule type" value="Genomic_DNA"/>
</dbReference>
<comment type="caution">
    <text evidence="1">The sequence shown here is derived from an EMBL/GenBank/DDBJ whole genome shotgun (WGS) entry which is preliminary data.</text>
</comment>
<proteinExistence type="predicted"/>
<accession>A0A0F9F0Z0</accession>
<sequence length="382" mass="38839">MRNWWRWTIGFLSNQRGDLGKILTPNKTIRRIFGISKPVAKGIGGVLGGIATAGLGAIPGIGIPLAAGVGALGGFRKGGVGGALLGGLGGFGLGSLGKAAGSGISALLSPTATAGAGTGAFSVLGAGGGPATGLSAFTGGFGTSLGQTGSQLLGVGRNLFGGGGGPAGAAVGAAQAGGGNIVQRVLGGRGAQLLGGALLGSTLLRGQPQFKTDFPQRARGILAEQPNLQLATDEIKKLALSNPGDLLGPASDKFIDASLRQTRQAHQDARKDLVDRAARQGRTERTSGSLRKRLQEIDQAQLQRETDFITKTQDARRVAAIGIKVKMVADFFNIANQEAANLLAVEDFITQLDAQQFLQEQADFEGSQALLANVGGRLLFPS</sequence>
<organism evidence="1">
    <name type="scientific">marine sediment metagenome</name>
    <dbReference type="NCBI Taxonomy" id="412755"/>
    <lineage>
        <taxon>unclassified sequences</taxon>
        <taxon>metagenomes</taxon>
        <taxon>ecological metagenomes</taxon>
    </lineage>
</organism>
<evidence type="ECO:0000313" key="1">
    <source>
        <dbReference type="EMBL" id="KKL79999.1"/>
    </source>
</evidence>
<protein>
    <submittedName>
        <fullName evidence="1">Uncharacterized protein</fullName>
    </submittedName>
</protein>
<dbReference type="AlphaFoldDB" id="A0A0F9F0Z0"/>
<name>A0A0F9F0Z0_9ZZZZ</name>
<gene>
    <name evidence="1" type="ORF">LCGC14_2009190</name>
</gene>